<dbReference type="PANTHER" id="PTHR24148">
    <property type="entry name" value="ANKYRIN REPEAT DOMAIN-CONTAINING PROTEIN 39 HOMOLOG-RELATED"/>
    <property type="match status" value="1"/>
</dbReference>
<protein>
    <recommendedName>
        <fullName evidence="1">Heterokaryon incompatibility domain-containing protein</fullName>
    </recommendedName>
</protein>
<dbReference type="PANTHER" id="PTHR24148:SF82">
    <property type="entry name" value="HETEROKARYON INCOMPATIBILITY DOMAIN-CONTAINING PROTEIN"/>
    <property type="match status" value="1"/>
</dbReference>
<dbReference type="Proteomes" id="UP000030651">
    <property type="component" value="Unassembled WGS sequence"/>
</dbReference>
<feature type="domain" description="Heterokaryon incompatibility" evidence="1">
    <location>
        <begin position="43"/>
        <end position="191"/>
    </location>
</feature>
<accession>W3XK27</accession>
<sequence>MAYTFSPLTNERSVRMLILAPGSNDDVLRGHLEVVAIDILGSYEAISYVWGGSNERRTFVCEGLPLSLTTSLYLALTRLRLKDRTRRLWADQICIDQENLEERGQQVQFMNRIYRSASHVLVWLGQDHNRAAATSFKLFRDLSEIHHNKETQEKTDLEYLEHHEYQSEAVWAPLKVFTNLAWFTRAWIVQEIGTQAPATLFWGTEEIDWELVFGVCEALASYHGLRKRFDIQTSKVRYVFQRFVEPEWTSRHANRFCFIYELHRARHLQVSDPRDRVFALLGHYSIRQRSGEGLRSLKADYTRSVDDVYIDLAARALYEDAKSLITLAAVQYSTLELAGESALPSWVPDWRQYSSHILSEPTCSHRAHGGTIPRLTIDLASRSLVIHGIIIDSIAKHSAGIRPKSFYADGNVESTTVETLWRDVCGKNKFGFTDMYVNGETALFAFLQTLSNGCATLKWNLNSDHHAAPAETWLAYGAAYLSRLFAGTEKITDEIQDRGSSGDASQWIRAANSASTNRSLAVTDKGYYVLGPKVLRDGDMICVLFGGKMPFCLRPREDGTYYLVGECYVHGFMEGQAIDDLQQGRRDEAKFTIV</sequence>
<dbReference type="InParanoid" id="W3XK27"/>
<dbReference type="HOGENOM" id="CLU_004184_7_5_1"/>
<dbReference type="OrthoDB" id="2504919at2759"/>
<dbReference type="InterPro" id="IPR052895">
    <property type="entry name" value="HetReg/Transcr_Mod"/>
</dbReference>
<dbReference type="eggNOG" id="ENOG502S2V9">
    <property type="taxonomic scope" value="Eukaryota"/>
</dbReference>
<evidence type="ECO:0000313" key="2">
    <source>
        <dbReference type="EMBL" id="ETS86374.1"/>
    </source>
</evidence>
<dbReference type="RefSeq" id="XP_007826974.1">
    <property type="nucleotide sequence ID" value="XM_007828783.1"/>
</dbReference>
<dbReference type="Pfam" id="PF26639">
    <property type="entry name" value="Het-6_barrel"/>
    <property type="match status" value="1"/>
</dbReference>
<gene>
    <name evidence="2" type="ORF">PFICI_00202</name>
</gene>
<evidence type="ECO:0000259" key="1">
    <source>
        <dbReference type="Pfam" id="PF06985"/>
    </source>
</evidence>
<dbReference type="KEGG" id="pfy:PFICI_00202"/>
<proteinExistence type="predicted"/>
<dbReference type="EMBL" id="KI912109">
    <property type="protein sequence ID" value="ETS86374.1"/>
    <property type="molecule type" value="Genomic_DNA"/>
</dbReference>
<reference evidence="3" key="1">
    <citation type="journal article" date="2015" name="BMC Genomics">
        <title>Genomic and transcriptomic analysis of the endophytic fungus Pestalotiopsis fici reveals its lifestyle and high potential for synthesis of natural products.</title>
        <authorList>
            <person name="Wang X."/>
            <person name="Zhang X."/>
            <person name="Liu L."/>
            <person name="Xiang M."/>
            <person name="Wang W."/>
            <person name="Sun X."/>
            <person name="Che Y."/>
            <person name="Guo L."/>
            <person name="Liu G."/>
            <person name="Guo L."/>
            <person name="Wang C."/>
            <person name="Yin W.B."/>
            <person name="Stadler M."/>
            <person name="Zhang X."/>
            <person name="Liu X."/>
        </authorList>
    </citation>
    <scope>NUCLEOTIDE SEQUENCE [LARGE SCALE GENOMIC DNA]</scope>
    <source>
        <strain evidence="3">W106-1 / CGMCC3.15140</strain>
    </source>
</reference>
<organism evidence="2 3">
    <name type="scientific">Pestalotiopsis fici (strain W106-1 / CGMCC3.15140)</name>
    <dbReference type="NCBI Taxonomy" id="1229662"/>
    <lineage>
        <taxon>Eukaryota</taxon>
        <taxon>Fungi</taxon>
        <taxon>Dikarya</taxon>
        <taxon>Ascomycota</taxon>
        <taxon>Pezizomycotina</taxon>
        <taxon>Sordariomycetes</taxon>
        <taxon>Xylariomycetidae</taxon>
        <taxon>Amphisphaeriales</taxon>
        <taxon>Sporocadaceae</taxon>
        <taxon>Pestalotiopsis</taxon>
    </lineage>
</organism>
<dbReference type="InterPro" id="IPR010730">
    <property type="entry name" value="HET"/>
</dbReference>
<dbReference type="OMA" id="GHIMSEP"/>
<name>W3XK27_PESFW</name>
<dbReference type="AlphaFoldDB" id="W3XK27"/>
<dbReference type="Pfam" id="PF06985">
    <property type="entry name" value="HET"/>
    <property type="match status" value="1"/>
</dbReference>
<evidence type="ECO:0000313" key="3">
    <source>
        <dbReference type="Proteomes" id="UP000030651"/>
    </source>
</evidence>
<dbReference type="STRING" id="1229662.W3XK27"/>
<dbReference type="GeneID" id="19265215"/>
<keyword evidence="3" id="KW-1185">Reference proteome</keyword>